<accession>A0A0F9H4K7</accession>
<feature type="region of interest" description="Disordered" evidence="1">
    <location>
        <begin position="1"/>
        <end position="25"/>
    </location>
</feature>
<sequence>MSKKKTQDKRRHRTSQKESHQRKKIAEQQLSDVGLCLSDDLCVIGVILNDLTISHLTYACLNSINKMCEQYVGLDWHIFVEYPTRPCIQPDCAVGEIKDVLCWRNPLIATNLSTCAYALNSSSKHIYYYAFDIEFLNEYELPWEVIAKCFTDPRVTVVTRCMDHKRLIEDEFGISVSDVIVEEFDLVSLSRLIMKDVKNVSD</sequence>
<gene>
    <name evidence="2" type="ORF">LCGC14_1829770</name>
</gene>
<reference evidence="2" key="1">
    <citation type="journal article" date="2015" name="Nature">
        <title>Complex archaea that bridge the gap between prokaryotes and eukaryotes.</title>
        <authorList>
            <person name="Spang A."/>
            <person name="Saw J.H."/>
            <person name="Jorgensen S.L."/>
            <person name="Zaremba-Niedzwiedzka K."/>
            <person name="Martijn J."/>
            <person name="Lind A.E."/>
            <person name="van Eijk R."/>
            <person name="Schleper C."/>
            <person name="Guy L."/>
            <person name="Ettema T.J."/>
        </authorList>
    </citation>
    <scope>NUCLEOTIDE SEQUENCE</scope>
</reference>
<dbReference type="AlphaFoldDB" id="A0A0F9H4K7"/>
<protein>
    <submittedName>
        <fullName evidence="2">Uncharacterized protein</fullName>
    </submittedName>
</protein>
<evidence type="ECO:0000256" key="1">
    <source>
        <dbReference type="SAM" id="MobiDB-lite"/>
    </source>
</evidence>
<name>A0A0F9H4K7_9ZZZZ</name>
<dbReference type="EMBL" id="LAZR01018053">
    <property type="protein sequence ID" value="KKL97901.1"/>
    <property type="molecule type" value="Genomic_DNA"/>
</dbReference>
<organism evidence="2">
    <name type="scientific">marine sediment metagenome</name>
    <dbReference type="NCBI Taxonomy" id="412755"/>
    <lineage>
        <taxon>unclassified sequences</taxon>
        <taxon>metagenomes</taxon>
        <taxon>ecological metagenomes</taxon>
    </lineage>
</organism>
<evidence type="ECO:0000313" key="2">
    <source>
        <dbReference type="EMBL" id="KKL97901.1"/>
    </source>
</evidence>
<feature type="compositionally biased region" description="Basic residues" evidence="1">
    <location>
        <begin position="1"/>
        <end position="14"/>
    </location>
</feature>
<proteinExistence type="predicted"/>
<comment type="caution">
    <text evidence="2">The sequence shown here is derived from an EMBL/GenBank/DDBJ whole genome shotgun (WGS) entry which is preliminary data.</text>
</comment>